<dbReference type="GO" id="GO:0032259">
    <property type="term" value="P:methylation"/>
    <property type="evidence" value="ECO:0007669"/>
    <property type="project" value="UniProtKB-KW"/>
</dbReference>
<gene>
    <name evidence="4" type="ORF">ALGA_3661</name>
</gene>
<dbReference type="Proteomes" id="UP000218267">
    <property type="component" value="Chromosome"/>
</dbReference>
<feature type="domain" description="Methyltransferase small" evidence="3">
    <location>
        <begin position="194"/>
        <end position="313"/>
    </location>
</feature>
<organism evidence="4 5">
    <name type="scientific">Labilibaculum antarcticum</name>
    <dbReference type="NCBI Taxonomy" id="1717717"/>
    <lineage>
        <taxon>Bacteria</taxon>
        <taxon>Pseudomonadati</taxon>
        <taxon>Bacteroidota</taxon>
        <taxon>Bacteroidia</taxon>
        <taxon>Marinilabiliales</taxon>
        <taxon>Marinifilaceae</taxon>
        <taxon>Labilibaculum</taxon>
    </lineage>
</organism>
<keyword evidence="4" id="KW-0808">Transferase</keyword>
<keyword evidence="1 4" id="KW-0489">Methyltransferase</keyword>
<dbReference type="InterPro" id="IPR007848">
    <property type="entry name" value="Small_mtfrase_dom"/>
</dbReference>
<dbReference type="PROSITE" id="PS00092">
    <property type="entry name" value="N6_MTASE"/>
    <property type="match status" value="1"/>
</dbReference>
<dbReference type="CDD" id="cd02440">
    <property type="entry name" value="AdoMet_MTases"/>
    <property type="match status" value="1"/>
</dbReference>
<dbReference type="GO" id="GO:0008757">
    <property type="term" value="F:S-adenosylmethionine-dependent methyltransferase activity"/>
    <property type="evidence" value="ECO:0007669"/>
    <property type="project" value="UniProtKB-ARBA"/>
</dbReference>
<dbReference type="EMBL" id="AP018042">
    <property type="protein sequence ID" value="BAX81953.1"/>
    <property type="molecule type" value="Genomic_DNA"/>
</dbReference>
<reference evidence="5" key="2">
    <citation type="journal article" date="2020" name="Antonie Van Leeuwenhoek">
        <title>Labilibaculum antarcticum sp. nov., a novel facultative anaerobic, psychrotorelant bacterium isolated from marine sediment of Antarctica.</title>
        <authorList>
            <person name="Watanabe M."/>
            <person name="Kojima H."/>
            <person name="Fukui M."/>
        </authorList>
    </citation>
    <scope>NUCLEOTIDE SEQUENCE [LARGE SCALE GENOMIC DNA]</scope>
    <source>
        <strain evidence="5">SPP2</strain>
    </source>
</reference>
<dbReference type="Pfam" id="PF05175">
    <property type="entry name" value="MTS"/>
    <property type="match status" value="1"/>
</dbReference>
<reference evidence="4 5" key="1">
    <citation type="journal article" date="2018" name="Mar. Genomics">
        <title>Complete genome sequence of Marinifilaceae bacterium strain SPP2, isolated from the Antarctic marine sediment.</title>
        <authorList>
            <person name="Watanabe M."/>
            <person name="Kojima H."/>
            <person name="Fukui M."/>
        </authorList>
    </citation>
    <scope>NUCLEOTIDE SEQUENCE [LARGE SCALE GENOMIC DNA]</scope>
    <source>
        <strain evidence="4 5">SPP2</strain>
    </source>
</reference>
<protein>
    <submittedName>
        <fullName evidence="4">Methyltransferase type 11</fullName>
    </submittedName>
</protein>
<evidence type="ECO:0000313" key="5">
    <source>
        <dbReference type="Proteomes" id="UP000218267"/>
    </source>
</evidence>
<dbReference type="AlphaFoldDB" id="A0A1Y1CPM8"/>
<dbReference type="KEGG" id="mbas:ALGA_3661"/>
<name>A0A1Y1CPM8_9BACT</name>
<dbReference type="InterPro" id="IPR029063">
    <property type="entry name" value="SAM-dependent_MTases_sf"/>
</dbReference>
<evidence type="ECO:0000256" key="2">
    <source>
        <dbReference type="ARBA" id="ARBA00022691"/>
    </source>
</evidence>
<accession>A0A1Y1CPM8</accession>
<dbReference type="GO" id="GO:0008170">
    <property type="term" value="F:N-methyltransferase activity"/>
    <property type="evidence" value="ECO:0007669"/>
    <property type="project" value="UniProtKB-ARBA"/>
</dbReference>
<evidence type="ECO:0000256" key="1">
    <source>
        <dbReference type="ARBA" id="ARBA00022603"/>
    </source>
</evidence>
<keyword evidence="5" id="KW-1185">Reference proteome</keyword>
<dbReference type="Gene3D" id="3.40.50.150">
    <property type="entry name" value="Vaccinia Virus protein VP39"/>
    <property type="match status" value="1"/>
</dbReference>
<dbReference type="SUPFAM" id="SSF53335">
    <property type="entry name" value="S-adenosyl-L-methionine-dependent methyltransferases"/>
    <property type="match status" value="1"/>
</dbReference>
<dbReference type="GO" id="GO:0003676">
    <property type="term" value="F:nucleic acid binding"/>
    <property type="evidence" value="ECO:0007669"/>
    <property type="project" value="InterPro"/>
</dbReference>
<evidence type="ECO:0000313" key="4">
    <source>
        <dbReference type="EMBL" id="BAX81953.1"/>
    </source>
</evidence>
<dbReference type="InterPro" id="IPR002052">
    <property type="entry name" value="DNA_methylase_N6_adenine_CS"/>
</dbReference>
<keyword evidence="2" id="KW-0949">S-adenosyl-L-methionine</keyword>
<sequence>MQNAKNKLGMLKSELEMRISGKKISVNRPEPIVADIEVFPYKKRMDPMDAVDALIDGHFVLIVDYYSSGLAVLSELKKHLEKKYPDQTFRGQREFRTAYKELSNKLLLHITNNKLTVRKSPEIGWLKDLYPDFTEFLLPYPQVQGLNSSWQWYDKGIFVPVLDRKIHPFFGTYFPTRFEHVKVFEKWLDRYKGDKKSAIDVGTGSGILSFQMLKHGFEKICATDNNPNAIIGLSKSLSKTKLESKIELQFGDLFAQNNTKSDLIVFNPPWLPASYNPEGLDGAIYYEKDLFPRFFAEAKKHTKINGRVVILFSNLAQITNQKEGHPIEKELAEGGRFEKELLLHKKVRSASKNTKRNQNWRQEEMVELWVLKLL</sequence>
<evidence type="ECO:0000259" key="3">
    <source>
        <dbReference type="Pfam" id="PF05175"/>
    </source>
</evidence>
<proteinExistence type="predicted"/>